<keyword evidence="4" id="KW-0547">Nucleotide-binding</keyword>
<dbReference type="GO" id="GO:0017111">
    <property type="term" value="F:ribonucleoside triphosphate phosphatase activity"/>
    <property type="evidence" value="ECO:0007669"/>
    <property type="project" value="TreeGrafter"/>
</dbReference>
<keyword evidence="7" id="KW-0812">Transmembrane</keyword>
<evidence type="ECO:0000256" key="4">
    <source>
        <dbReference type="PIRSR" id="PIRSR600407-2"/>
    </source>
</evidence>
<dbReference type="OrthoDB" id="6372431at2759"/>
<dbReference type="Pfam" id="PF01150">
    <property type="entry name" value="GDA1_CD39"/>
    <property type="match status" value="1"/>
</dbReference>
<dbReference type="PANTHER" id="PTHR11782:SF121">
    <property type="entry name" value="NUCLEOSIDE-DIPHOSPHATASE MIG-23"/>
    <property type="match status" value="1"/>
</dbReference>
<dbReference type="FunFam" id="3.30.420.150:FF:000003">
    <property type="entry name" value="ectonucleoside triphosphate diphosphohydrolase 7"/>
    <property type="match status" value="1"/>
</dbReference>
<gene>
    <name evidence="8" type="ORF">KP79_PYT17015</name>
</gene>
<proteinExistence type="inferred from homology"/>
<dbReference type="Gene3D" id="3.30.420.150">
    <property type="entry name" value="Exopolyphosphatase. Domain 2"/>
    <property type="match status" value="1"/>
</dbReference>
<keyword evidence="7" id="KW-1133">Transmembrane helix</keyword>
<sequence length="620" mass="70584">MARITLNLPNAVTLQWTRIQHSFSARQITAAVFCCILLGVLLFAFMEMYLVGSTGYHSSTDTHGSHRSVPTGDPHPVLGPGVRYGIVIDCGSSGSRIYVYFWPPHSGNARDLLNIQQLMGQDGKPVVKKITPGLDKFENNPGAASEYIRPLLKFAASYIPKEQQKEALLFILATAGMRMISSTAQKAIFNDLKTDIAKEFPFVISDSNLEVISGKLEGVYAWIAVNYALRKFDHGEEEHPLVAVEVPGQSAKRTHIRRRTVGMIDMGGGSMQIAFEVTSKSATIPPHRVVEFNLGCQQNDFDHTYRVYVSTFLGFGANEARDRYEVMLTENADHSNVTQRQSDNTENSTLNSHFSHNHGKRVLPDPCLPPGLFYEREDEEGHTYFFHGTGDYLVCQKAVYSLLNLSAQCEQEACSMNGVHQPEIPYQKTEFYGFSEFWYTMQDIFRKGGLYDHEDFQKDAQKFCSTKWATLQSRVEQNLYPKADDQRMKLQCFKSAWMTSVLHQGLKFPQTYHQLHSVNLINSRDIQWTLGALIHRTRYLPLRDVERFETQHAQPSNVKSSWSLYNSYVIIVCIFVVVMAILLYMHRLQVRLCPTRKDLKRVPSHSFFNTDEDPSSYQYA</sequence>
<dbReference type="GO" id="GO:0016020">
    <property type="term" value="C:membrane"/>
    <property type="evidence" value="ECO:0007669"/>
    <property type="project" value="TreeGrafter"/>
</dbReference>
<dbReference type="GO" id="GO:0006256">
    <property type="term" value="P:UDP catabolic process"/>
    <property type="evidence" value="ECO:0007669"/>
    <property type="project" value="TreeGrafter"/>
</dbReference>
<dbReference type="PANTHER" id="PTHR11782">
    <property type="entry name" value="ADENOSINE/GUANOSINE DIPHOSPHATASE"/>
    <property type="match status" value="1"/>
</dbReference>
<evidence type="ECO:0000313" key="8">
    <source>
        <dbReference type="EMBL" id="OWF42723.1"/>
    </source>
</evidence>
<accession>A0A210Q1U6</accession>
<name>A0A210Q1U6_MIZYE</name>
<dbReference type="STRING" id="6573.A0A210Q1U6"/>
<dbReference type="GO" id="GO:0004382">
    <property type="term" value="F:GDP phosphatase activity"/>
    <property type="evidence" value="ECO:0007669"/>
    <property type="project" value="TreeGrafter"/>
</dbReference>
<feature type="region of interest" description="Disordered" evidence="6">
    <location>
        <begin position="334"/>
        <end position="357"/>
    </location>
</feature>
<feature type="compositionally biased region" description="Polar residues" evidence="6">
    <location>
        <begin position="334"/>
        <end position="354"/>
    </location>
</feature>
<dbReference type="Gene3D" id="3.30.420.40">
    <property type="match status" value="1"/>
</dbReference>
<keyword evidence="9" id="KW-1185">Reference proteome</keyword>
<dbReference type="AlphaFoldDB" id="A0A210Q1U6"/>
<keyword evidence="7" id="KW-0472">Membrane</keyword>
<protein>
    <submittedName>
        <fullName evidence="8">Ectonucleoside triphosphate diphosphohydrolase 7</fullName>
    </submittedName>
</protein>
<evidence type="ECO:0000256" key="2">
    <source>
        <dbReference type="ARBA" id="ARBA00022801"/>
    </source>
</evidence>
<comment type="caution">
    <text evidence="8">The sequence shown here is derived from an EMBL/GenBank/DDBJ whole genome shotgun (WGS) entry which is preliminary data.</text>
</comment>
<dbReference type="GO" id="GO:0045134">
    <property type="term" value="F:UDP phosphatase activity"/>
    <property type="evidence" value="ECO:0007669"/>
    <property type="project" value="TreeGrafter"/>
</dbReference>
<dbReference type="InterPro" id="IPR000407">
    <property type="entry name" value="GDA1_CD39_NTPase"/>
</dbReference>
<evidence type="ECO:0000256" key="6">
    <source>
        <dbReference type="SAM" id="MobiDB-lite"/>
    </source>
</evidence>
<feature type="transmembrane region" description="Helical" evidence="7">
    <location>
        <begin position="565"/>
        <end position="585"/>
    </location>
</feature>
<dbReference type="PROSITE" id="PS01238">
    <property type="entry name" value="GDA1_CD39_NTPASE"/>
    <property type="match status" value="1"/>
</dbReference>
<dbReference type="GO" id="GO:0005794">
    <property type="term" value="C:Golgi apparatus"/>
    <property type="evidence" value="ECO:0007669"/>
    <property type="project" value="TreeGrafter"/>
</dbReference>
<feature type="transmembrane region" description="Helical" evidence="7">
    <location>
        <begin position="28"/>
        <end position="51"/>
    </location>
</feature>
<evidence type="ECO:0000256" key="3">
    <source>
        <dbReference type="PIRSR" id="PIRSR600407-1"/>
    </source>
</evidence>
<reference evidence="8 9" key="1">
    <citation type="journal article" date="2017" name="Nat. Ecol. Evol.">
        <title>Scallop genome provides insights into evolution of bilaterian karyotype and development.</title>
        <authorList>
            <person name="Wang S."/>
            <person name="Zhang J."/>
            <person name="Jiao W."/>
            <person name="Li J."/>
            <person name="Xun X."/>
            <person name="Sun Y."/>
            <person name="Guo X."/>
            <person name="Huan P."/>
            <person name="Dong B."/>
            <person name="Zhang L."/>
            <person name="Hu X."/>
            <person name="Sun X."/>
            <person name="Wang J."/>
            <person name="Zhao C."/>
            <person name="Wang Y."/>
            <person name="Wang D."/>
            <person name="Huang X."/>
            <person name="Wang R."/>
            <person name="Lv J."/>
            <person name="Li Y."/>
            <person name="Zhang Z."/>
            <person name="Liu B."/>
            <person name="Lu W."/>
            <person name="Hui Y."/>
            <person name="Liang J."/>
            <person name="Zhou Z."/>
            <person name="Hou R."/>
            <person name="Li X."/>
            <person name="Liu Y."/>
            <person name="Li H."/>
            <person name="Ning X."/>
            <person name="Lin Y."/>
            <person name="Zhao L."/>
            <person name="Xing Q."/>
            <person name="Dou J."/>
            <person name="Li Y."/>
            <person name="Mao J."/>
            <person name="Guo H."/>
            <person name="Dou H."/>
            <person name="Li T."/>
            <person name="Mu C."/>
            <person name="Jiang W."/>
            <person name="Fu Q."/>
            <person name="Fu X."/>
            <person name="Miao Y."/>
            <person name="Liu J."/>
            <person name="Yu Q."/>
            <person name="Li R."/>
            <person name="Liao H."/>
            <person name="Li X."/>
            <person name="Kong Y."/>
            <person name="Jiang Z."/>
            <person name="Chourrout D."/>
            <person name="Li R."/>
            <person name="Bao Z."/>
        </authorList>
    </citation>
    <scope>NUCLEOTIDE SEQUENCE [LARGE SCALE GENOMIC DNA]</scope>
    <source>
        <strain evidence="8 9">PY_sf001</strain>
    </source>
</reference>
<feature type="active site" description="Proton acceptor" evidence="3">
    <location>
        <position position="217"/>
    </location>
</feature>
<dbReference type="GO" id="GO:0046036">
    <property type="term" value="P:CTP metabolic process"/>
    <property type="evidence" value="ECO:0007669"/>
    <property type="project" value="TreeGrafter"/>
</dbReference>
<keyword evidence="2 5" id="KW-0378">Hydrolase</keyword>
<evidence type="ECO:0000256" key="1">
    <source>
        <dbReference type="ARBA" id="ARBA00009283"/>
    </source>
</evidence>
<organism evidence="8 9">
    <name type="scientific">Mizuhopecten yessoensis</name>
    <name type="common">Japanese scallop</name>
    <name type="synonym">Patinopecten yessoensis</name>
    <dbReference type="NCBI Taxonomy" id="6573"/>
    <lineage>
        <taxon>Eukaryota</taxon>
        <taxon>Metazoa</taxon>
        <taxon>Spiralia</taxon>
        <taxon>Lophotrochozoa</taxon>
        <taxon>Mollusca</taxon>
        <taxon>Bivalvia</taxon>
        <taxon>Autobranchia</taxon>
        <taxon>Pteriomorphia</taxon>
        <taxon>Pectinida</taxon>
        <taxon>Pectinoidea</taxon>
        <taxon>Pectinidae</taxon>
        <taxon>Mizuhopecten</taxon>
    </lineage>
</organism>
<keyword evidence="4" id="KW-0067">ATP-binding</keyword>
<feature type="binding site" evidence="4">
    <location>
        <begin position="268"/>
        <end position="272"/>
    </location>
    <ligand>
        <name>ATP</name>
        <dbReference type="ChEBI" id="CHEBI:30616"/>
    </ligand>
</feature>
<comment type="similarity">
    <text evidence="1 5">Belongs to the GDA1/CD39 NTPase family.</text>
</comment>
<evidence type="ECO:0000256" key="7">
    <source>
        <dbReference type="SAM" id="Phobius"/>
    </source>
</evidence>
<evidence type="ECO:0000313" key="9">
    <source>
        <dbReference type="Proteomes" id="UP000242188"/>
    </source>
</evidence>
<dbReference type="Proteomes" id="UP000242188">
    <property type="component" value="Unassembled WGS sequence"/>
</dbReference>
<dbReference type="EMBL" id="NEDP02005228">
    <property type="protein sequence ID" value="OWF42723.1"/>
    <property type="molecule type" value="Genomic_DNA"/>
</dbReference>
<dbReference type="CDD" id="cd24045">
    <property type="entry name" value="ASKHA_NBD_NTPDase4-like"/>
    <property type="match status" value="1"/>
</dbReference>
<dbReference type="GO" id="GO:0005524">
    <property type="term" value="F:ATP binding"/>
    <property type="evidence" value="ECO:0007669"/>
    <property type="project" value="UniProtKB-KW"/>
</dbReference>
<evidence type="ECO:0000256" key="5">
    <source>
        <dbReference type="RuleBase" id="RU003833"/>
    </source>
</evidence>